<dbReference type="InterPro" id="IPR002539">
    <property type="entry name" value="MaoC-like_dom"/>
</dbReference>
<comment type="pathway">
    <text evidence="2">Lipid metabolism; fatty acid beta-oxidation.</text>
</comment>
<evidence type="ECO:0000256" key="3">
    <source>
        <dbReference type="ARBA" id="ARBA00006484"/>
    </source>
</evidence>
<evidence type="ECO:0000256" key="18">
    <source>
        <dbReference type="ARBA" id="ARBA00055743"/>
    </source>
</evidence>
<dbReference type="FunFam" id="3.40.50.720:FF:000410">
    <property type="entry name" value="Peroxisomal multifunctional beta-oxidation protein"/>
    <property type="match status" value="1"/>
</dbReference>
<dbReference type="InterPro" id="IPR020904">
    <property type="entry name" value="Sc_DH/Rdtase_CS"/>
</dbReference>
<comment type="function">
    <text evidence="18">Second trifunctional enzyme acting on the beta-oxidation pathway for fatty acids, possessing hydratase-dehydrogenase-epimerase activities. Converts trans-2-enoyl-CoA via D-3-hydroxyacyl-CoA to 3-ketoacyl-CoA.</text>
</comment>
<keyword evidence="11" id="KW-0443">Lipid metabolism</keyword>
<evidence type="ECO:0000259" key="21">
    <source>
        <dbReference type="SMART" id="SM00822"/>
    </source>
</evidence>
<evidence type="ECO:0000256" key="10">
    <source>
        <dbReference type="ARBA" id="ARBA00023002"/>
    </source>
</evidence>
<dbReference type="GO" id="GO:0005777">
    <property type="term" value="C:peroxisome"/>
    <property type="evidence" value="ECO:0007669"/>
    <property type="project" value="UniProtKB-SubCell"/>
</dbReference>
<dbReference type="GO" id="GO:0006635">
    <property type="term" value="P:fatty acid beta-oxidation"/>
    <property type="evidence" value="ECO:0007669"/>
    <property type="project" value="UniProtKB-UniPathway"/>
</dbReference>
<evidence type="ECO:0000256" key="9">
    <source>
        <dbReference type="ARBA" id="ARBA00022857"/>
    </source>
</evidence>
<dbReference type="InterPro" id="IPR029069">
    <property type="entry name" value="HotDog_dom_sf"/>
</dbReference>
<gene>
    <name evidence="22" type="ORF">E6O75_ATG03379</name>
</gene>
<evidence type="ECO:0000256" key="12">
    <source>
        <dbReference type="ARBA" id="ARBA00023140"/>
    </source>
</evidence>
<dbReference type="STRING" id="86259.A0A4Z1P4I6"/>
<dbReference type="GO" id="GO:0016491">
    <property type="term" value="F:oxidoreductase activity"/>
    <property type="evidence" value="ECO:0007669"/>
    <property type="project" value="UniProtKB-KW"/>
</dbReference>
<dbReference type="InterPro" id="IPR057326">
    <property type="entry name" value="KR_dom"/>
</dbReference>
<comment type="subcellular location">
    <subcellularLocation>
        <location evidence="1">Peroxisome</location>
    </subcellularLocation>
</comment>
<evidence type="ECO:0000256" key="4">
    <source>
        <dbReference type="ARBA" id="ARBA00011245"/>
    </source>
</evidence>
<evidence type="ECO:0000256" key="16">
    <source>
        <dbReference type="ARBA" id="ARBA00029334"/>
    </source>
</evidence>
<evidence type="ECO:0000256" key="19">
    <source>
        <dbReference type="ARBA" id="ARBA00073871"/>
    </source>
</evidence>
<evidence type="ECO:0000256" key="6">
    <source>
        <dbReference type="ARBA" id="ARBA00013156"/>
    </source>
</evidence>
<evidence type="ECO:0000256" key="15">
    <source>
        <dbReference type="ARBA" id="ARBA00023268"/>
    </source>
</evidence>
<dbReference type="Pfam" id="PF22622">
    <property type="entry name" value="MFE-2_hydrat-2_N"/>
    <property type="match status" value="1"/>
</dbReference>
<evidence type="ECO:0000256" key="2">
    <source>
        <dbReference type="ARBA" id="ARBA00005005"/>
    </source>
</evidence>
<keyword evidence="23" id="KW-1185">Reference proteome</keyword>
<keyword evidence="10" id="KW-0560">Oxidoreductase</keyword>
<keyword evidence="15" id="KW-0511">Multifunctional enzyme</keyword>
<dbReference type="OrthoDB" id="3592703at2759"/>
<evidence type="ECO:0000313" key="23">
    <source>
        <dbReference type="Proteomes" id="UP000298493"/>
    </source>
</evidence>
<keyword evidence="7" id="KW-0677">Repeat</keyword>
<proteinExistence type="inferred from homology"/>
<evidence type="ECO:0000313" key="22">
    <source>
        <dbReference type="EMBL" id="TID23743.1"/>
    </source>
</evidence>
<dbReference type="PRINTS" id="PR00081">
    <property type="entry name" value="GDHRDH"/>
</dbReference>
<dbReference type="InterPro" id="IPR054357">
    <property type="entry name" value="MFE-2_N"/>
</dbReference>
<keyword evidence="14" id="KW-0456">Lyase</keyword>
<keyword evidence="9" id="KW-0521">NADP</keyword>
<feature type="domain" description="Ketoreductase" evidence="21">
    <location>
        <begin position="315"/>
        <end position="493"/>
    </location>
</feature>
<comment type="catalytic activity">
    <reaction evidence="16">
        <text>a (3R)-3-hydroxyacyl-CoA = a (2E)-enoyl-CoA + H2O</text>
        <dbReference type="Rhea" id="RHEA:26526"/>
        <dbReference type="ChEBI" id="CHEBI:15377"/>
        <dbReference type="ChEBI" id="CHEBI:57319"/>
        <dbReference type="ChEBI" id="CHEBI:58856"/>
        <dbReference type="EC" id="4.2.1.119"/>
    </reaction>
</comment>
<name>A0A4Z1P4I6_9PEZI</name>
<dbReference type="CDD" id="cd05353">
    <property type="entry name" value="hydroxyacyl-CoA-like_DH_SDR_c-like"/>
    <property type="match status" value="2"/>
</dbReference>
<dbReference type="SMART" id="SM00822">
    <property type="entry name" value="PKS_KR"/>
    <property type="match status" value="1"/>
</dbReference>
<accession>A0A4Z1P4I6</accession>
<dbReference type="PRINTS" id="PR00080">
    <property type="entry name" value="SDRFAMILY"/>
</dbReference>
<comment type="subunit">
    <text evidence="4">Monomer.</text>
</comment>
<dbReference type="Pfam" id="PF01575">
    <property type="entry name" value="MaoC_dehydratas"/>
    <property type="match status" value="1"/>
</dbReference>
<dbReference type="InterPro" id="IPR051687">
    <property type="entry name" value="Peroxisomal_Beta-Oxidation"/>
</dbReference>
<sequence length="904" mass="97018">MTDQLRFDGQTVVVTGAGGGLGKAYALFFGGRGANVVVNDLGVSHKGEGSSAKAADVVVDEIKAAGGKAVANYDSVENGTAVIDTAIKAFGRIDILINNAGILRDVSFKNMKDQDWDLIQKVHVRGAYKCTNAAWPHFRKQKFGRVINTASAAGLFGSFGQTNYSAAKLALVGFTESLAKEGIKYNIICNVIAPIAASRMTETVMPPDVLKNLKPDWVVPLVAVLVHSSNKTETGSIFEVGGGHMAKLRWERSKGALLKADNTFTPGSILAKWADVNDFSKPEYPSGPANFMELLTESMEMKSNPQGENIDLKDKVVLVTGGGAGLGRAYSLLFAKHGAKLVINDLVNPDDVVAEIRKSGGEAVPNKANVLDGESVVKAAIDAYGRVDVIINNAGILRDKAFTNMDDKLWDSVYDIHLRGTYSVCKAAWPHMLKNKYGRIVNTASTSGIYGNFGQTNYAAAKCGILGFSRALAREGAKYNIYVNTIAPNAGTAMTRTIMPEEMVQAFKPDYVAPMVVLLCSDKCPDPTGGLFEVGSGWQARTRWQRTKGYGFPVDVKLTPEAVLKKWDNIITFGADSDNPESAADGLSSIMANMENKSGGQKAAAPEAPVNQEILDNIAKAKAAKADGTDFVYDERDVILYNLGVGAKREELNLVFENADNFQVLPSFGVIPPFNAVPPFSFGDLLPNFSPMMLLHGEQYLEIRQFPIPTEATLVSYPALVDVVDKGNAGIIVTSNVTKDKATGKDVFYNESTVFVRGSGGFGGPRAMKDRGASTAANKPPTRGPDAVITEKTTEEQAAIYRLSGDRNPLHIDPAFSKIGGFKVPILHGLAFFGIATKHVVKKYGMIKNIKVRFAGPVLPGQTLTTEMWKEGNKVIFQMKVNETGKLCIAGGGAELLDGGKTKL</sequence>
<dbReference type="Gene3D" id="3.10.129.10">
    <property type="entry name" value="Hotdog Thioesterase"/>
    <property type="match status" value="2"/>
</dbReference>
<dbReference type="FunFam" id="3.40.50.720:FF:000185">
    <property type="entry name" value="peroxisomal multifunctional enzyme type 2"/>
    <property type="match status" value="1"/>
</dbReference>
<keyword evidence="13" id="KW-0413">Isomerase</keyword>
<evidence type="ECO:0000256" key="7">
    <source>
        <dbReference type="ARBA" id="ARBA00022737"/>
    </source>
</evidence>
<dbReference type="Pfam" id="PF00106">
    <property type="entry name" value="adh_short"/>
    <property type="match status" value="2"/>
</dbReference>
<evidence type="ECO:0000256" key="5">
    <source>
        <dbReference type="ARBA" id="ARBA00012456"/>
    </source>
</evidence>
<dbReference type="Gene3D" id="3.40.50.720">
    <property type="entry name" value="NAD(P)-binding Rossmann-like Domain"/>
    <property type="match status" value="2"/>
</dbReference>
<reference evidence="22 23" key="1">
    <citation type="submission" date="2019-04" db="EMBL/GenBank/DDBJ databases">
        <title>High contiguity whole genome sequence and gene annotation resource for two Venturia nashicola isolates.</title>
        <authorList>
            <person name="Prokchorchik M."/>
            <person name="Won K."/>
            <person name="Lee Y."/>
            <person name="Choi E.D."/>
            <person name="Segonzac C."/>
            <person name="Sohn K.H."/>
        </authorList>
    </citation>
    <scope>NUCLEOTIDE SEQUENCE [LARGE SCALE GENOMIC DNA]</scope>
    <source>
        <strain evidence="22 23">PRI2</strain>
    </source>
</reference>
<evidence type="ECO:0000256" key="11">
    <source>
        <dbReference type="ARBA" id="ARBA00023098"/>
    </source>
</evidence>
<dbReference type="AlphaFoldDB" id="A0A4Z1P4I6"/>
<dbReference type="UniPathway" id="UPA00659"/>
<evidence type="ECO:0000256" key="20">
    <source>
        <dbReference type="ARBA" id="ARBA00081853"/>
    </source>
</evidence>
<dbReference type="Proteomes" id="UP000298493">
    <property type="component" value="Unassembled WGS sequence"/>
</dbReference>
<dbReference type="GO" id="GO:0018812">
    <property type="term" value="F:3-hydroxyacyl-CoA dehydratase activity"/>
    <property type="evidence" value="ECO:0007669"/>
    <property type="project" value="UniProtKB-EC"/>
</dbReference>
<keyword evidence="12" id="KW-0576">Peroxisome</keyword>
<dbReference type="PANTHER" id="PTHR45024">
    <property type="entry name" value="DEHYDROGENASES, SHORT CHAIN"/>
    <property type="match status" value="1"/>
</dbReference>
<evidence type="ECO:0000256" key="1">
    <source>
        <dbReference type="ARBA" id="ARBA00004275"/>
    </source>
</evidence>
<evidence type="ECO:0000256" key="13">
    <source>
        <dbReference type="ARBA" id="ARBA00023235"/>
    </source>
</evidence>
<dbReference type="InterPro" id="IPR036291">
    <property type="entry name" value="NAD(P)-bd_dom_sf"/>
</dbReference>
<evidence type="ECO:0000256" key="8">
    <source>
        <dbReference type="ARBA" id="ARBA00022832"/>
    </source>
</evidence>
<dbReference type="EMBL" id="SNSC02000006">
    <property type="protein sequence ID" value="TID23743.1"/>
    <property type="molecule type" value="Genomic_DNA"/>
</dbReference>
<dbReference type="EC" id="1.1.1.n12" evidence="5"/>
<dbReference type="InterPro" id="IPR002347">
    <property type="entry name" value="SDR_fam"/>
</dbReference>
<protein>
    <recommendedName>
        <fullName evidence="19">Peroxisomal hydratase-dehydrogenase-epimerase</fullName>
        <ecNumber evidence="5">1.1.1.n12</ecNumber>
        <ecNumber evidence="6">4.2.1.119</ecNumber>
    </recommendedName>
    <alternativeName>
        <fullName evidence="20">Multifunctional beta-oxidation protein</fullName>
    </alternativeName>
</protein>
<keyword evidence="8" id="KW-0276">Fatty acid metabolism</keyword>
<dbReference type="SUPFAM" id="SSF54637">
    <property type="entry name" value="Thioesterase/thiol ester dehydrase-isomerase"/>
    <property type="match status" value="2"/>
</dbReference>
<dbReference type="PANTHER" id="PTHR45024:SF2">
    <property type="entry name" value="SCP2 DOMAIN-CONTAINING PROTEIN"/>
    <property type="match status" value="1"/>
</dbReference>
<comment type="catalytic activity">
    <reaction evidence="17">
        <text>a (3R)-3-hydroxyacyl-CoA + NAD(+) = a 3-oxoacyl-CoA + NADH + H(+)</text>
        <dbReference type="Rhea" id="RHEA:32711"/>
        <dbReference type="ChEBI" id="CHEBI:15378"/>
        <dbReference type="ChEBI" id="CHEBI:57319"/>
        <dbReference type="ChEBI" id="CHEBI:57540"/>
        <dbReference type="ChEBI" id="CHEBI:57945"/>
        <dbReference type="ChEBI" id="CHEBI:90726"/>
        <dbReference type="EC" id="1.1.1.n12"/>
    </reaction>
</comment>
<dbReference type="GO" id="GO:0016853">
    <property type="term" value="F:isomerase activity"/>
    <property type="evidence" value="ECO:0007669"/>
    <property type="project" value="UniProtKB-KW"/>
</dbReference>
<dbReference type="PROSITE" id="PS00061">
    <property type="entry name" value="ADH_SHORT"/>
    <property type="match status" value="1"/>
</dbReference>
<organism evidence="22 23">
    <name type="scientific">Venturia nashicola</name>
    <dbReference type="NCBI Taxonomy" id="86259"/>
    <lineage>
        <taxon>Eukaryota</taxon>
        <taxon>Fungi</taxon>
        <taxon>Dikarya</taxon>
        <taxon>Ascomycota</taxon>
        <taxon>Pezizomycotina</taxon>
        <taxon>Dothideomycetes</taxon>
        <taxon>Pleosporomycetidae</taxon>
        <taxon>Venturiales</taxon>
        <taxon>Venturiaceae</taxon>
        <taxon>Venturia</taxon>
    </lineage>
</organism>
<comment type="similarity">
    <text evidence="3">Belongs to the short-chain dehydrogenases/reductases (SDR) family.</text>
</comment>
<evidence type="ECO:0000256" key="17">
    <source>
        <dbReference type="ARBA" id="ARBA00052025"/>
    </source>
</evidence>
<dbReference type="CDD" id="cd03448">
    <property type="entry name" value="HDE_HSD"/>
    <property type="match status" value="1"/>
</dbReference>
<evidence type="ECO:0000256" key="14">
    <source>
        <dbReference type="ARBA" id="ARBA00023239"/>
    </source>
</evidence>
<dbReference type="EC" id="4.2.1.119" evidence="6"/>
<dbReference type="SUPFAM" id="SSF51735">
    <property type="entry name" value="NAD(P)-binding Rossmann-fold domains"/>
    <property type="match status" value="2"/>
</dbReference>
<comment type="caution">
    <text evidence="22">The sequence shown here is derived from an EMBL/GenBank/DDBJ whole genome shotgun (WGS) entry which is preliminary data.</text>
</comment>